<dbReference type="RefSeq" id="WP_187712783.1">
    <property type="nucleotide sequence ID" value="NZ_CP060820.1"/>
</dbReference>
<evidence type="ECO:0000256" key="7">
    <source>
        <dbReference type="ARBA" id="ARBA00023136"/>
    </source>
</evidence>
<keyword evidence="7 9" id="KW-0472">Membrane</keyword>
<sequence length="257" mass="28355">MNALLRIVGWILAVALVVLPVVAVLNGWVGANHWPLTRLQATGEFHRVDGALLRQTLMPYAQRGFFAVDLDAAQDAVAKLPWVETAEVRKRWPDVLEVRVVEHKPFARWGADRLLSEHGRLFPAKGIAVPKDLPQFAGPDARTREVVELYNESRELFAKVGVDVREVTMDPRGSWTLGMGNGAVVVVGRTEARARLGRFVRLLPQLLTQNTQQLARADLRYTNGFALTWKPVPATTDAFKLLPPVAGQGGSSQQGNT</sequence>
<organism evidence="11 12">
    <name type="scientific">Agrilutibacter terrestris</name>
    <dbReference type="NCBI Taxonomy" id="2865112"/>
    <lineage>
        <taxon>Bacteria</taxon>
        <taxon>Pseudomonadati</taxon>
        <taxon>Pseudomonadota</taxon>
        <taxon>Gammaproteobacteria</taxon>
        <taxon>Lysobacterales</taxon>
        <taxon>Lysobacteraceae</taxon>
        <taxon>Agrilutibacter</taxon>
    </lineage>
</organism>
<dbReference type="EMBL" id="CP060820">
    <property type="protein sequence ID" value="QNP41347.1"/>
    <property type="molecule type" value="Genomic_DNA"/>
</dbReference>
<dbReference type="GO" id="GO:0032153">
    <property type="term" value="C:cell division site"/>
    <property type="evidence" value="ECO:0007669"/>
    <property type="project" value="UniProtKB-UniRule"/>
</dbReference>
<dbReference type="PANTHER" id="PTHR35851">
    <property type="entry name" value="CELL DIVISION PROTEIN FTSQ"/>
    <property type="match status" value="1"/>
</dbReference>
<dbReference type="GO" id="GO:0043093">
    <property type="term" value="P:FtsZ-dependent cytokinesis"/>
    <property type="evidence" value="ECO:0007669"/>
    <property type="project" value="UniProtKB-UniRule"/>
</dbReference>
<dbReference type="GO" id="GO:0005886">
    <property type="term" value="C:plasma membrane"/>
    <property type="evidence" value="ECO:0007669"/>
    <property type="project" value="UniProtKB-SubCell"/>
</dbReference>
<name>A0A7H0FZ81_9GAMM</name>
<evidence type="ECO:0000256" key="2">
    <source>
        <dbReference type="ARBA" id="ARBA00022475"/>
    </source>
</evidence>
<comment type="function">
    <text evidence="9">Essential cell division protein. May link together the upstream cell division proteins, which are predominantly cytoplasmic, with the downstream cell division proteins, which are predominantly periplasmic. May control correct divisome assembly.</text>
</comment>
<feature type="domain" description="POTRA" evidence="10">
    <location>
        <begin position="34"/>
        <end position="103"/>
    </location>
</feature>
<reference evidence="11 12" key="1">
    <citation type="submission" date="2020-08" db="EMBL/GenBank/DDBJ databases">
        <title>Lysobacter sp. II4 sp. nov., isolated from soil.</title>
        <authorList>
            <person name="Woo C.Y."/>
            <person name="Kim J."/>
        </authorList>
    </citation>
    <scope>NUCLEOTIDE SEQUENCE [LARGE SCALE GENOMIC DNA]</scope>
    <source>
        <strain evidence="11 12">II4</strain>
    </source>
</reference>
<evidence type="ECO:0000256" key="8">
    <source>
        <dbReference type="ARBA" id="ARBA00023306"/>
    </source>
</evidence>
<dbReference type="KEGG" id="lsx:H8B22_03745"/>
<keyword evidence="3 9" id="KW-0997">Cell inner membrane</keyword>
<comment type="subcellular location">
    <subcellularLocation>
        <location evidence="9">Cell inner membrane</location>
        <topology evidence="9">Single-pass type II membrane protein</topology>
    </subcellularLocation>
    <subcellularLocation>
        <location evidence="1">Membrane</location>
    </subcellularLocation>
    <text evidence="9">Localizes to the division septum.</text>
</comment>
<dbReference type="HAMAP" id="MF_00911">
    <property type="entry name" value="FtsQ_subfam"/>
    <property type="match status" value="1"/>
</dbReference>
<keyword evidence="6 9" id="KW-1133">Transmembrane helix</keyword>
<evidence type="ECO:0000313" key="11">
    <source>
        <dbReference type="EMBL" id="QNP41347.1"/>
    </source>
</evidence>
<evidence type="ECO:0000256" key="9">
    <source>
        <dbReference type="HAMAP-Rule" id="MF_00911"/>
    </source>
</evidence>
<dbReference type="Gene3D" id="3.40.50.11690">
    <property type="entry name" value="Cell division protein FtsQ/DivIB"/>
    <property type="match status" value="1"/>
</dbReference>
<comment type="subunit">
    <text evidence="9">Part of a complex composed of FtsB, FtsL and FtsQ.</text>
</comment>
<dbReference type="InterPro" id="IPR013685">
    <property type="entry name" value="POTRA_FtsQ_type"/>
</dbReference>
<evidence type="ECO:0000259" key="10">
    <source>
        <dbReference type="PROSITE" id="PS51779"/>
    </source>
</evidence>
<proteinExistence type="inferred from homology"/>
<keyword evidence="8 9" id="KW-0131">Cell cycle</keyword>
<evidence type="ECO:0000313" key="12">
    <source>
        <dbReference type="Proteomes" id="UP000516018"/>
    </source>
</evidence>
<comment type="similarity">
    <text evidence="9">Belongs to the FtsQ/DivIB family. FtsQ subfamily.</text>
</comment>
<dbReference type="GO" id="GO:0090529">
    <property type="term" value="P:cell septum assembly"/>
    <property type="evidence" value="ECO:0007669"/>
    <property type="project" value="InterPro"/>
</dbReference>
<dbReference type="PANTHER" id="PTHR35851:SF1">
    <property type="entry name" value="CELL DIVISION PROTEIN FTSQ"/>
    <property type="match status" value="1"/>
</dbReference>
<feature type="transmembrane region" description="Helical" evidence="9">
    <location>
        <begin position="7"/>
        <end position="29"/>
    </location>
</feature>
<keyword evidence="5 9" id="KW-0812">Transmembrane</keyword>
<protein>
    <recommendedName>
        <fullName evidence="9">Cell division protein FtsQ</fullName>
    </recommendedName>
</protein>
<evidence type="ECO:0000256" key="5">
    <source>
        <dbReference type="ARBA" id="ARBA00022692"/>
    </source>
</evidence>
<evidence type="ECO:0000256" key="4">
    <source>
        <dbReference type="ARBA" id="ARBA00022618"/>
    </source>
</evidence>
<dbReference type="AlphaFoldDB" id="A0A7H0FZ81"/>
<dbReference type="InterPro" id="IPR005548">
    <property type="entry name" value="Cell_div_FtsQ/DivIB_C"/>
</dbReference>
<dbReference type="PROSITE" id="PS51779">
    <property type="entry name" value="POTRA"/>
    <property type="match status" value="1"/>
</dbReference>
<gene>
    <name evidence="9" type="primary">ftsQ</name>
    <name evidence="11" type="ORF">H8B22_03745</name>
</gene>
<dbReference type="InterPro" id="IPR026579">
    <property type="entry name" value="FtsQ"/>
</dbReference>
<dbReference type="InterPro" id="IPR045335">
    <property type="entry name" value="FtsQ_C_sf"/>
</dbReference>
<evidence type="ECO:0000256" key="1">
    <source>
        <dbReference type="ARBA" id="ARBA00004370"/>
    </source>
</evidence>
<keyword evidence="4 9" id="KW-0132">Cell division</keyword>
<accession>A0A7H0FZ81</accession>
<dbReference type="Pfam" id="PF08478">
    <property type="entry name" value="POTRA_1"/>
    <property type="match status" value="1"/>
</dbReference>
<keyword evidence="12" id="KW-1185">Reference proteome</keyword>
<dbReference type="Gene3D" id="3.10.20.310">
    <property type="entry name" value="membrane protein fhac"/>
    <property type="match status" value="1"/>
</dbReference>
<evidence type="ECO:0000256" key="6">
    <source>
        <dbReference type="ARBA" id="ARBA00022989"/>
    </source>
</evidence>
<dbReference type="Proteomes" id="UP000516018">
    <property type="component" value="Chromosome"/>
</dbReference>
<dbReference type="InterPro" id="IPR034746">
    <property type="entry name" value="POTRA"/>
</dbReference>
<dbReference type="Pfam" id="PF03799">
    <property type="entry name" value="FtsQ_DivIB_C"/>
    <property type="match status" value="1"/>
</dbReference>
<keyword evidence="2 9" id="KW-1003">Cell membrane</keyword>
<evidence type="ECO:0000256" key="3">
    <source>
        <dbReference type="ARBA" id="ARBA00022519"/>
    </source>
</evidence>